<evidence type="ECO:0000256" key="1">
    <source>
        <dbReference type="ARBA" id="ARBA00022829"/>
    </source>
</evidence>
<keyword evidence="4" id="KW-0233">DNA recombination</keyword>
<dbReference type="GO" id="GO:0015074">
    <property type="term" value="P:DNA integration"/>
    <property type="evidence" value="ECO:0007669"/>
    <property type="project" value="UniProtKB-KW"/>
</dbReference>
<reference evidence="8 9" key="1">
    <citation type="submission" date="2018-02" db="EMBL/GenBank/DDBJ databases">
        <title>Solimicrobium silvestre gen. nov., sp. nov., isolated from alpine forest soil.</title>
        <authorList>
            <person name="Margesin R."/>
            <person name="Albuquerque L."/>
            <person name="Zhang D.-C."/>
            <person name="Froufe H.J.C."/>
            <person name="Severino R."/>
            <person name="Roxo I."/>
            <person name="Egas C."/>
            <person name="Da Costa M.S."/>
        </authorList>
    </citation>
    <scope>NUCLEOTIDE SEQUENCE [LARGE SCALE GENOMIC DNA]</scope>
    <source>
        <strain evidence="8 9">S20-91</strain>
    </source>
</reference>
<dbReference type="Gene3D" id="1.10.443.10">
    <property type="entry name" value="Intergrase catalytic core"/>
    <property type="match status" value="1"/>
</dbReference>
<dbReference type="GO" id="GO:0007059">
    <property type="term" value="P:chromosome segregation"/>
    <property type="evidence" value="ECO:0007669"/>
    <property type="project" value="UniProtKB-KW"/>
</dbReference>
<evidence type="ECO:0000259" key="7">
    <source>
        <dbReference type="PROSITE" id="PS51900"/>
    </source>
</evidence>
<evidence type="ECO:0000256" key="4">
    <source>
        <dbReference type="ARBA" id="ARBA00023172"/>
    </source>
</evidence>
<dbReference type="RefSeq" id="WP_105534416.1">
    <property type="nucleotide sequence ID" value="NZ_PUGF01000046.1"/>
</dbReference>
<feature type="domain" description="Tyr recombinase" evidence="6">
    <location>
        <begin position="134"/>
        <end position="318"/>
    </location>
</feature>
<dbReference type="InterPro" id="IPR050090">
    <property type="entry name" value="Tyrosine_recombinase_XerCD"/>
</dbReference>
<dbReference type="EMBL" id="PUGF01000046">
    <property type="protein sequence ID" value="PRC90589.1"/>
    <property type="molecule type" value="Genomic_DNA"/>
</dbReference>
<dbReference type="InterPro" id="IPR044068">
    <property type="entry name" value="CB"/>
</dbReference>
<gene>
    <name evidence="8" type="ORF">S2091_4696</name>
</gene>
<dbReference type="NCBIfam" id="NF002331">
    <property type="entry name" value="PRK01287.1"/>
    <property type="match status" value="1"/>
</dbReference>
<evidence type="ECO:0000259" key="6">
    <source>
        <dbReference type="PROSITE" id="PS51898"/>
    </source>
</evidence>
<dbReference type="PROSITE" id="PS51898">
    <property type="entry name" value="TYR_RECOMBINASE"/>
    <property type="match status" value="1"/>
</dbReference>
<dbReference type="AlphaFoldDB" id="A0A2S9GS90"/>
<evidence type="ECO:0000313" key="8">
    <source>
        <dbReference type="EMBL" id="PRC90589.1"/>
    </source>
</evidence>
<keyword evidence="3 5" id="KW-0238">DNA-binding</keyword>
<evidence type="ECO:0000313" key="9">
    <source>
        <dbReference type="Proteomes" id="UP000237839"/>
    </source>
</evidence>
<dbReference type="PANTHER" id="PTHR30349:SF81">
    <property type="entry name" value="TYROSINE RECOMBINASE XERC"/>
    <property type="match status" value="1"/>
</dbReference>
<proteinExistence type="predicted"/>
<dbReference type="Pfam" id="PF00589">
    <property type="entry name" value="Phage_integrase"/>
    <property type="match status" value="1"/>
</dbReference>
<dbReference type="Gene3D" id="1.10.150.130">
    <property type="match status" value="1"/>
</dbReference>
<dbReference type="PANTHER" id="PTHR30349">
    <property type="entry name" value="PHAGE INTEGRASE-RELATED"/>
    <property type="match status" value="1"/>
</dbReference>
<dbReference type="Proteomes" id="UP000237839">
    <property type="component" value="Unassembled WGS sequence"/>
</dbReference>
<dbReference type="InterPro" id="IPR002104">
    <property type="entry name" value="Integrase_catalytic"/>
</dbReference>
<dbReference type="InterPro" id="IPR013762">
    <property type="entry name" value="Integrase-like_cat_sf"/>
</dbReference>
<dbReference type="InterPro" id="IPR010998">
    <property type="entry name" value="Integrase_recombinase_N"/>
</dbReference>
<dbReference type="InterPro" id="IPR011010">
    <property type="entry name" value="DNA_brk_join_enz"/>
</dbReference>
<name>A0A2S9GS90_9BURK</name>
<dbReference type="PROSITE" id="PS51900">
    <property type="entry name" value="CB"/>
    <property type="match status" value="1"/>
</dbReference>
<evidence type="ECO:0000256" key="2">
    <source>
        <dbReference type="ARBA" id="ARBA00022908"/>
    </source>
</evidence>
<sequence>MALRKKHHGGATSRGWDLPNIPLATALQAFLAWSETGGVSPFTLRQRQRGVRRFIVWAQERGLTSPHEITLPILERYQRHLYHYRKTDGMPLSIASQHTELVPLKAYFKWLARGKQIQYNPAAELEMPKIPRKIPRYVLTVQEVETVLNQTDTQTPMGLRDRAMMEVLYSSGIRRSELAKLDMTDIDTNRGSLLVREGKGKRDRLVPLGARACAWVTRYLLEVRPELCDTAICQSLFLTDYGTQFEVDWLGEHLKRYIQSAGIVAPGACHLFRHACATHMLENGADIRFIQVLLGHASLTSTQIYTSVSIQKLKQIHDATHPARIERLNTTPDSNQ</sequence>
<comment type="caution">
    <text evidence="8">The sequence shown here is derived from an EMBL/GenBank/DDBJ whole genome shotgun (WGS) entry which is preliminary data.</text>
</comment>
<keyword evidence="9" id="KW-1185">Reference proteome</keyword>
<evidence type="ECO:0000256" key="5">
    <source>
        <dbReference type="PROSITE-ProRule" id="PRU01248"/>
    </source>
</evidence>
<protein>
    <submittedName>
        <fullName evidence="8">Site-specific recombinase XerD</fullName>
    </submittedName>
</protein>
<dbReference type="GO" id="GO:0003677">
    <property type="term" value="F:DNA binding"/>
    <property type="evidence" value="ECO:0007669"/>
    <property type="project" value="UniProtKB-UniRule"/>
</dbReference>
<dbReference type="GO" id="GO:0006310">
    <property type="term" value="P:DNA recombination"/>
    <property type="evidence" value="ECO:0007669"/>
    <property type="project" value="UniProtKB-KW"/>
</dbReference>
<evidence type="ECO:0000256" key="3">
    <source>
        <dbReference type="ARBA" id="ARBA00023125"/>
    </source>
</evidence>
<keyword evidence="1" id="KW-0159">Chromosome partition</keyword>
<dbReference type="OrthoDB" id="662444at2"/>
<dbReference type="SUPFAM" id="SSF56349">
    <property type="entry name" value="DNA breaking-rejoining enzymes"/>
    <property type="match status" value="1"/>
</dbReference>
<organism evidence="8 9">
    <name type="scientific">Solimicrobium silvestre</name>
    <dbReference type="NCBI Taxonomy" id="2099400"/>
    <lineage>
        <taxon>Bacteria</taxon>
        <taxon>Pseudomonadati</taxon>
        <taxon>Pseudomonadota</taxon>
        <taxon>Betaproteobacteria</taxon>
        <taxon>Burkholderiales</taxon>
        <taxon>Oxalobacteraceae</taxon>
        <taxon>Solimicrobium</taxon>
    </lineage>
</organism>
<keyword evidence="2" id="KW-0229">DNA integration</keyword>
<accession>A0A2S9GS90</accession>
<dbReference type="CDD" id="cd00798">
    <property type="entry name" value="INT_XerDC_C"/>
    <property type="match status" value="1"/>
</dbReference>
<feature type="domain" description="Core-binding (CB)" evidence="7">
    <location>
        <begin position="21"/>
        <end position="112"/>
    </location>
</feature>